<dbReference type="Proteomes" id="UP000694941">
    <property type="component" value="Unplaced"/>
</dbReference>
<feature type="chain" id="PRO_5046332318" evidence="1">
    <location>
        <begin position="26"/>
        <end position="260"/>
    </location>
</feature>
<organism evidence="2 3">
    <name type="scientific">Limulus polyphemus</name>
    <name type="common">Atlantic horseshoe crab</name>
    <dbReference type="NCBI Taxonomy" id="6850"/>
    <lineage>
        <taxon>Eukaryota</taxon>
        <taxon>Metazoa</taxon>
        <taxon>Ecdysozoa</taxon>
        <taxon>Arthropoda</taxon>
        <taxon>Chelicerata</taxon>
        <taxon>Merostomata</taxon>
        <taxon>Xiphosura</taxon>
        <taxon>Limulidae</taxon>
        <taxon>Limulus</taxon>
    </lineage>
</organism>
<dbReference type="RefSeq" id="XP_022249596.1">
    <property type="nucleotide sequence ID" value="XM_022393888.1"/>
</dbReference>
<sequence length="260" mass="29547">MRLSLGGMSSLTTVLFAVFLTTGNAILANAFSDSVDEVFQFREIKPVGHKQETNEIKRAMAFFPMRGRREHDEKRASSFFGLPGKKDEDKRASGFFGMRGKKDSSIEDKRASSFFGLRGKKVSDDKRASSFFGLRGKKDMVDEKRASSFFGLRGKKGSEWEDTRFLSSYPKSDDYKNYLELENQEDVDDYIKNLKQAYIRNHSVENGSYPPGNIDIESKRAGAFFGMRGKRSTKQDDQTATKEVRMFPGMKRAEFFASRG</sequence>
<evidence type="ECO:0000313" key="2">
    <source>
        <dbReference type="Proteomes" id="UP000694941"/>
    </source>
</evidence>
<protein>
    <submittedName>
        <fullName evidence="3">Uncharacterized protein LOC111087395 isoform X1</fullName>
    </submittedName>
</protein>
<dbReference type="GeneID" id="111087395"/>
<accession>A0ABM1T140</accession>
<gene>
    <name evidence="3" type="primary">LOC111087395</name>
</gene>
<evidence type="ECO:0000256" key="1">
    <source>
        <dbReference type="SAM" id="SignalP"/>
    </source>
</evidence>
<feature type="signal peptide" evidence="1">
    <location>
        <begin position="1"/>
        <end position="25"/>
    </location>
</feature>
<keyword evidence="2" id="KW-1185">Reference proteome</keyword>
<keyword evidence="1" id="KW-0732">Signal</keyword>
<proteinExistence type="predicted"/>
<reference evidence="3" key="1">
    <citation type="submission" date="2025-08" db="UniProtKB">
        <authorList>
            <consortium name="RefSeq"/>
        </authorList>
    </citation>
    <scope>IDENTIFICATION</scope>
    <source>
        <tissue evidence="3">Muscle</tissue>
    </source>
</reference>
<name>A0ABM1T140_LIMPO</name>
<evidence type="ECO:0000313" key="3">
    <source>
        <dbReference type="RefSeq" id="XP_022249596.1"/>
    </source>
</evidence>